<keyword evidence="3 5" id="KW-1133">Transmembrane helix</keyword>
<evidence type="ECO:0000313" key="7">
    <source>
        <dbReference type="EMBL" id="KAL3379369.1"/>
    </source>
</evidence>
<proteinExistence type="predicted"/>
<dbReference type="InterPro" id="IPR004864">
    <property type="entry name" value="LEA_2"/>
</dbReference>
<dbReference type="Proteomes" id="UP001627284">
    <property type="component" value="Unassembled WGS sequence"/>
</dbReference>
<keyword evidence="8" id="KW-1185">Reference proteome</keyword>
<feature type="non-terminal residue" evidence="7">
    <location>
        <position position="1"/>
    </location>
</feature>
<dbReference type="PANTHER" id="PTHR31415:SF4">
    <property type="entry name" value="NDR1_HIN1-LIKE PROTEIN 3"/>
    <property type="match status" value="1"/>
</dbReference>
<feature type="domain" description="Late embryogenesis abundant protein LEA-2 subgroup" evidence="6">
    <location>
        <begin position="134"/>
        <end position="226"/>
    </location>
</feature>
<evidence type="ECO:0000256" key="3">
    <source>
        <dbReference type="ARBA" id="ARBA00022989"/>
    </source>
</evidence>
<gene>
    <name evidence="7" type="ORF">AABB24_000200</name>
</gene>
<evidence type="ECO:0000256" key="1">
    <source>
        <dbReference type="ARBA" id="ARBA00004167"/>
    </source>
</evidence>
<organism evidence="7 8">
    <name type="scientific">Solanum stoloniferum</name>
    <dbReference type="NCBI Taxonomy" id="62892"/>
    <lineage>
        <taxon>Eukaryota</taxon>
        <taxon>Viridiplantae</taxon>
        <taxon>Streptophyta</taxon>
        <taxon>Embryophyta</taxon>
        <taxon>Tracheophyta</taxon>
        <taxon>Spermatophyta</taxon>
        <taxon>Magnoliopsida</taxon>
        <taxon>eudicotyledons</taxon>
        <taxon>Gunneridae</taxon>
        <taxon>Pentapetalae</taxon>
        <taxon>asterids</taxon>
        <taxon>lamiids</taxon>
        <taxon>Solanales</taxon>
        <taxon>Solanaceae</taxon>
        <taxon>Solanoideae</taxon>
        <taxon>Solaneae</taxon>
        <taxon>Solanum</taxon>
    </lineage>
</organism>
<accession>A0ABD2VE16</accession>
<protein>
    <recommendedName>
        <fullName evidence="6">Late embryogenesis abundant protein LEA-2 subgroup domain-containing protein</fullName>
    </recommendedName>
</protein>
<evidence type="ECO:0000256" key="2">
    <source>
        <dbReference type="ARBA" id="ARBA00022692"/>
    </source>
</evidence>
<comment type="caution">
    <text evidence="7">The sequence shown here is derived from an EMBL/GenBank/DDBJ whole genome shotgun (WGS) entry which is preliminary data.</text>
</comment>
<comment type="subcellular location">
    <subcellularLocation>
        <location evidence="1">Membrane</location>
        <topology evidence="1">Single-pass membrane protein</topology>
    </subcellularLocation>
</comment>
<dbReference type="AlphaFoldDB" id="A0ABD2VE16"/>
<dbReference type="Pfam" id="PF03168">
    <property type="entry name" value="LEA_2"/>
    <property type="match status" value="1"/>
</dbReference>
<dbReference type="InterPro" id="IPR044839">
    <property type="entry name" value="NDR1-like"/>
</dbReference>
<reference evidence="7 8" key="1">
    <citation type="submission" date="2024-05" db="EMBL/GenBank/DDBJ databases">
        <title>De novo assembly of an allotetraploid wild potato.</title>
        <authorList>
            <person name="Hosaka A.J."/>
        </authorList>
    </citation>
    <scope>NUCLEOTIDE SEQUENCE [LARGE SCALE GENOMIC DNA]</scope>
    <source>
        <tissue evidence="7">Young leaves</tissue>
    </source>
</reference>
<evidence type="ECO:0000256" key="4">
    <source>
        <dbReference type="ARBA" id="ARBA00023136"/>
    </source>
</evidence>
<sequence>TKIVRILPLLRNCFFPFLSIFRSVMPEPHLNGAYYGPSIPPPSKTYHRPGHGGGGGGCCCNPFTCCCSCIFNCICTCIFQILCTLLVIIAVVGFICWLVLRPNKVNFHISDASLTQFDFSTRNNTLYYDLHLNISIRNPNKRIGIYYDSIEARAMYHGQNFSIVKPDPFYQGHKNTTDLNLVFTGQDSVQLGSEYNVEKDSGVYQIGLRLYMRIRFKFGWIKTKKIKPMIMCDLKVPFKGNGTFERTQCNLDW</sequence>
<dbReference type="GO" id="GO:0016020">
    <property type="term" value="C:membrane"/>
    <property type="evidence" value="ECO:0007669"/>
    <property type="project" value="UniProtKB-SubCell"/>
</dbReference>
<name>A0ABD2VE16_9SOLN</name>
<keyword evidence="4 5" id="KW-0472">Membrane</keyword>
<evidence type="ECO:0000259" key="6">
    <source>
        <dbReference type="Pfam" id="PF03168"/>
    </source>
</evidence>
<evidence type="ECO:0000313" key="8">
    <source>
        <dbReference type="Proteomes" id="UP001627284"/>
    </source>
</evidence>
<dbReference type="PANTHER" id="PTHR31415">
    <property type="entry name" value="OS05G0367900 PROTEIN"/>
    <property type="match status" value="1"/>
</dbReference>
<feature type="transmembrane region" description="Helical" evidence="5">
    <location>
        <begin position="78"/>
        <end position="100"/>
    </location>
</feature>
<evidence type="ECO:0000256" key="5">
    <source>
        <dbReference type="SAM" id="Phobius"/>
    </source>
</evidence>
<keyword evidence="2 5" id="KW-0812">Transmembrane</keyword>
<dbReference type="EMBL" id="JBJKTR010000001">
    <property type="protein sequence ID" value="KAL3379369.1"/>
    <property type="molecule type" value="Genomic_DNA"/>
</dbReference>